<name>A0A6J6RYY8_9ZZZZ</name>
<accession>A0A6J6RYY8</accession>
<organism evidence="2">
    <name type="scientific">freshwater metagenome</name>
    <dbReference type="NCBI Taxonomy" id="449393"/>
    <lineage>
        <taxon>unclassified sequences</taxon>
        <taxon>metagenomes</taxon>
        <taxon>ecological metagenomes</taxon>
    </lineage>
</organism>
<feature type="domain" description="Amine oxidase" evidence="1">
    <location>
        <begin position="12"/>
        <end position="438"/>
    </location>
</feature>
<dbReference type="InterPro" id="IPR036188">
    <property type="entry name" value="FAD/NAD-bd_sf"/>
</dbReference>
<protein>
    <submittedName>
        <fullName evidence="2">Unannotated protein</fullName>
    </submittedName>
</protein>
<sequence length="441" mass="47692">MARVVVVGGGFGGLASAARLAKLGHEVTLLEAGDHLGGALAPITQDGFAWDGGPTATLLPAVIRDLFRKTGRPVERELELEPLELVREHRFEDDSVLRLPGGSRAAQIAAFDELAGSPRDRLGEQWAAYVDSFADDWEVLRRHYFEVPWRPDALPRDVAARLESREVLHKRLRKTFKDERARLVAAHPFVVDGHDPRNVPAWAGLHAYLEQRFGAWTVPGGMAGLADTLGQRLATRKVEVRTGTPATDLVLREGRVVAVSTASGDFDADVVVCAIDPRRLPALASYVERTMPALPSTVCHVGLRDDPADPLPALADEVVLHGDPMIVVRRNGTAPDGHQSWSVLGRGRLAEDMLRALARHRIDVRSKVVTRVDLTPRDLVEQWGGSPLGVLWQGRATVRRRLGPRTPVSGVYAAGAHATPGSGLPFVGLSAALVAQEIGPA</sequence>
<dbReference type="InterPro" id="IPR002937">
    <property type="entry name" value="Amino_oxidase"/>
</dbReference>
<gene>
    <name evidence="2" type="ORF">UFOPK2579_02405</name>
</gene>
<evidence type="ECO:0000259" key="1">
    <source>
        <dbReference type="Pfam" id="PF01593"/>
    </source>
</evidence>
<proteinExistence type="predicted"/>
<dbReference type="SUPFAM" id="SSF51905">
    <property type="entry name" value="FAD/NAD(P)-binding domain"/>
    <property type="match status" value="1"/>
</dbReference>
<dbReference type="Gene3D" id="3.50.50.60">
    <property type="entry name" value="FAD/NAD(P)-binding domain"/>
    <property type="match status" value="2"/>
</dbReference>
<dbReference type="PANTHER" id="PTHR43734:SF1">
    <property type="entry name" value="PHYTOENE DESATURASE"/>
    <property type="match status" value="1"/>
</dbReference>
<dbReference type="Pfam" id="PF01593">
    <property type="entry name" value="Amino_oxidase"/>
    <property type="match status" value="1"/>
</dbReference>
<dbReference type="EMBL" id="CAEZXR010000353">
    <property type="protein sequence ID" value="CAB4727970.1"/>
    <property type="molecule type" value="Genomic_DNA"/>
</dbReference>
<dbReference type="AlphaFoldDB" id="A0A6J6RYY8"/>
<reference evidence="2" key="1">
    <citation type="submission" date="2020-05" db="EMBL/GenBank/DDBJ databases">
        <authorList>
            <person name="Chiriac C."/>
            <person name="Salcher M."/>
            <person name="Ghai R."/>
            <person name="Kavagutti S V."/>
        </authorList>
    </citation>
    <scope>NUCLEOTIDE SEQUENCE</scope>
</reference>
<evidence type="ECO:0000313" key="2">
    <source>
        <dbReference type="EMBL" id="CAB4727970.1"/>
    </source>
</evidence>
<dbReference type="PANTHER" id="PTHR43734">
    <property type="entry name" value="PHYTOENE DESATURASE"/>
    <property type="match status" value="1"/>
</dbReference>
<dbReference type="GO" id="GO:0016491">
    <property type="term" value="F:oxidoreductase activity"/>
    <property type="evidence" value="ECO:0007669"/>
    <property type="project" value="InterPro"/>
</dbReference>